<evidence type="ECO:0000313" key="1">
    <source>
        <dbReference type="EMBL" id="KAJ0173210.1"/>
    </source>
</evidence>
<comment type="caution">
    <text evidence="1">The sequence shown here is derived from an EMBL/GenBank/DDBJ whole genome shotgun (WGS) entry which is preliminary data.</text>
</comment>
<evidence type="ECO:0000313" key="2">
    <source>
        <dbReference type="Proteomes" id="UP000824533"/>
    </source>
</evidence>
<sequence>MTFINLVLGTFLILVLHNTSSHHESPCPKTFVHKHGNGNDSYGLITIRPKGPVNLIIVKANFTIEAHLPTSYQGILEPLDPADLERKMTTGEPITYRVNYPLTSPLPYPTSIVANGQKLCSAPQGIPSPILTAITLEHVLKLSSIPGLWADISDPDGNNNFQDAFTSVSNIGTTLQPNAGSNSIINHNNQSPPVNTYKPQPPVHAQQLNLDNNTPSAIPMYPGIEINPVEHAESNAAVECGIPSSAINPLVFGDEYLRGEWPWVVALFKIKAHQMRFECSGTLVSEWHVITAAHCMHIHDMVTYTHEVLIKLGAYDLDDFADDITKNSYISKATIHDAYDPYTLKNDILILTLKKKVIYNNYIRPICLWSGDQTDISYIVNKRGVVAGWGENESKEPGQGKPRHATLSIVSTETCRASRPEFYKLTSDTTLCAGDRNGTGPCNGDSGGGLYVRTTGDNRWKLRGITSASLRSDYGEYVQAQSPCPGIFDYENKGSETYGVVTIQPTRFSPVSFLNVKVNLTIPTRLPSSYHGKLEPIIPIDFKEKLKTGERITYRVDFPVSSPLPRPTSVEANGNILCFSQDSEDNNLDPFTYTSLSLAPYSYISQPFTSSNSRDPSPLGIDTIHQDIDAGGPVQNGAANPLVECGISSDHFPFWSEEENTRRRWPWLVAIFEIKTKAPDFICSGSLISNKHVIAAAHCMKSYVRILQKNEAVARLGAYDLTNLADNIAKTYYIDDVTFHGGYDIKTLKNNLLILKLRETVVFSVYVKPVCLWEEYRTDINLIVNKRGLVAGWGFGKNRPHEITVPIVSTPTCRASRNEFHPFTSDMTLCVGDRNGTGPCPGDSGLYMKESNDKHWKLRGIASVSLENDDDEEDRCNRKDYVVFTDVAKYITWIKSVISKY</sequence>
<dbReference type="EMBL" id="CM034406">
    <property type="protein sequence ID" value="KAJ0173210.1"/>
    <property type="molecule type" value="Genomic_DNA"/>
</dbReference>
<name>A0ACC1CNM5_9NEOP</name>
<reference evidence="1 2" key="1">
    <citation type="journal article" date="2021" name="Front. Genet.">
        <title>Chromosome-Level Genome Assembly Reveals Significant Gene Expansion in the Toll and IMD Signaling Pathways of Dendrolimus kikuchii.</title>
        <authorList>
            <person name="Zhou J."/>
            <person name="Wu P."/>
            <person name="Xiong Z."/>
            <person name="Liu N."/>
            <person name="Zhao N."/>
            <person name="Ji M."/>
            <person name="Qiu Y."/>
            <person name="Yang B."/>
        </authorList>
    </citation>
    <scope>NUCLEOTIDE SEQUENCE [LARGE SCALE GENOMIC DNA]</scope>
    <source>
        <strain evidence="1">Ann1</strain>
    </source>
</reference>
<proteinExistence type="predicted"/>
<dbReference type="Proteomes" id="UP000824533">
    <property type="component" value="Linkage Group LG20"/>
</dbReference>
<accession>A0ACC1CNM5</accession>
<protein>
    <submittedName>
        <fullName evidence="1">Uncharacterized protein</fullName>
    </submittedName>
</protein>
<keyword evidence="2" id="KW-1185">Reference proteome</keyword>
<gene>
    <name evidence="1" type="ORF">K1T71_011386</name>
</gene>
<organism evidence="1 2">
    <name type="scientific">Dendrolimus kikuchii</name>
    <dbReference type="NCBI Taxonomy" id="765133"/>
    <lineage>
        <taxon>Eukaryota</taxon>
        <taxon>Metazoa</taxon>
        <taxon>Ecdysozoa</taxon>
        <taxon>Arthropoda</taxon>
        <taxon>Hexapoda</taxon>
        <taxon>Insecta</taxon>
        <taxon>Pterygota</taxon>
        <taxon>Neoptera</taxon>
        <taxon>Endopterygota</taxon>
        <taxon>Lepidoptera</taxon>
        <taxon>Glossata</taxon>
        <taxon>Ditrysia</taxon>
        <taxon>Bombycoidea</taxon>
        <taxon>Lasiocampidae</taxon>
        <taxon>Dendrolimus</taxon>
    </lineage>
</organism>